<proteinExistence type="predicted"/>
<organism evidence="1 2">
    <name type="scientific">Trifolium medium</name>
    <dbReference type="NCBI Taxonomy" id="97028"/>
    <lineage>
        <taxon>Eukaryota</taxon>
        <taxon>Viridiplantae</taxon>
        <taxon>Streptophyta</taxon>
        <taxon>Embryophyta</taxon>
        <taxon>Tracheophyta</taxon>
        <taxon>Spermatophyta</taxon>
        <taxon>Magnoliopsida</taxon>
        <taxon>eudicotyledons</taxon>
        <taxon>Gunneridae</taxon>
        <taxon>Pentapetalae</taxon>
        <taxon>rosids</taxon>
        <taxon>fabids</taxon>
        <taxon>Fabales</taxon>
        <taxon>Fabaceae</taxon>
        <taxon>Papilionoideae</taxon>
        <taxon>50 kb inversion clade</taxon>
        <taxon>NPAAA clade</taxon>
        <taxon>Hologalegina</taxon>
        <taxon>IRL clade</taxon>
        <taxon>Trifolieae</taxon>
        <taxon>Trifolium</taxon>
    </lineage>
</organism>
<protein>
    <submittedName>
        <fullName evidence="1">Uncharacterized protein</fullName>
    </submittedName>
</protein>
<sequence>DCFLLFRATVKEADVM</sequence>
<dbReference type="Proteomes" id="UP000265520">
    <property type="component" value="Unassembled WGS sequence"/>
</dbReference>
<comment type="caution">
    <text evidence="1">The sequence shown here is derived from an EMBL/GenBank/DDBJ whole genome shotgun (WGS) entry which is preliminary data.</text>
</comment>
<reference evidence="1 2" key="1">
    <citation type="journal article" date="2018" name="Front. Plant Sci.">
        <title>Red Clover (Trifolium pratense) and Zigzag Clover (T. medium) - A Picture of Genomic Similarities and Differences.</title>
        <authorList>
            <person name="Dluhosova J."/>
            <person name="Istvanek J."/>
            <person name="Nedelnik J."/>
            <person name="Repkova J."/>
        </authorList>
    </citation>
    <scope>NUCLEOTIDE SEQUENCE [LARGE SCALE GENOMIC DNA]</scope>
    <source>
        <strain evidence="2">cv. 10/8</strain>
        <tissue evidence="1">Leaf</tissue>
    </source>
</reference>
<evidence type="ECO:0000313" key="1">
    <source>
        <dbReference type="EMBL" id="MCI48630.1"/>
    </source>
</evidence>
<keyword evidence="2" id="KW-1185">Reference proteome</keyword>
<feature type="non-terminal residue" evidence="1">
    <location>
        <position position="1"/>
    </location>
</feature>
<dbReference type="AlphaFoldDB" id="A0A392SL22"/>
<accession>A0A392SL22</accession>
<evidence type="ECO:0000313" key="2">
    <source>
        <dbReference type="Proteomes" id="UP000265520"/>
    </source>
</evidence>
<name>A0A392SL22_9FABA</name>
<dbReference type="EMBL" id="LXQA010389278">
    <property type="protein sequence ID" value="MCI48630.1"/>
    <property type="molecule type" value="Genomic_DNA"/>
</dbReference>